<gene>
    <name evidence="1" type="ORF">KDH_48830</name>
</gene>
<name>A0ABQ6FUX0_9CHLR</name>
<protein>
    <submittedName>
        <fullName evidence="1">Uncharacterized protein</fullName>
    </submittedName>
</protein>
<proteinExistence type="predicted"/>
<comment type="caution">
    <text evidence="1">The sequence shown here is derived from an EMBL/GenBank/DDBJ whole genome shotgun (WGS) entry which is preliminary data.</text>
</comment>
<accession>A0ABQ6FUX0</accession>
<dbReference type="EMBL" id="BSRI01000002">
    <property type="protein sequence ID" value="GLV58049.1"/>
    <property type="molecule type" value="Genomic_DNA"/>
</dbReference>
<evidence type="ECO:0000313" key="2">
    <source>
        <dbReference type="Proteomes" id="UP001344906"/>
    </source>
</evidence>
<reference evidence="1 2" key="1">
    <citation type="submission" date="2023-02" db="EMBL/GenBank/DDBJ databases">
        <title>Dictyobacter halimunensis sp. nov., a new member of the class Ktedonobacteria from forest soil in a geothermal area.</title>
        <authorList>
            <person name="Rachmania M.K."/>
            <person name="Ningsih F."/>
            <person name="Sakai Y."/>
            <person name="Yabe S."/>
            <person name="Yokota A."/>
            <person name="Sjamsuridzal W."/>
        </authorList>
    </citation>
    <scope>NUCLEOTIDE SEQUENCE [LARGE SCALE GENOMIC DNA]</scope>
    <source>
        <strain evidence="1 2">S3.2.2.5</strain>
    </source>
</reference>
<organism evidence="1 2">
    <name type="scientific">Dictyobacter halimunensis</name>
    <dbReference type="NCBI Taxonomy" id="3026934"/>
    <lineage>
        <taxon>Bacteria</taxon>
        <taxon>Bacillati</taxon>
        <taxon>Chloroflexota</taxon>
        <taxon>Ktedonobacteria</taxon>
        <taxon>Ktedonobacterales</taxon>
        <taxon>Dictyobacteraceae</taxon>
        <taxon>Dictyobacter</taxon>
    </lineage>
</organism>
<sequence length="68" mass="7520">MVSSTAAPVARPKKGYREYATVATRLMHITKAIGAHRANLFSAVGTYTMYGIAQSDNHHDLRKSVIMR</sequence>
<evidence type="ECO:0000313" key="1">
    <source>
        <dbReference type="EMBL" id="GLV58049.1"/>
    </source>
</evidence>
<dbReference type="Proteomes" id="UP001344906">
    <property type="component" value="Unassembled WGS sequence"/>
</dbReference>
<keyword evidence="2" id="KW-1185">Reference proteome</keyword>